<keyword evidence="10" id="KW-0969">Cilium</keyword>
<feature type="domain" description="AAA+ ATPase" evidence="17">
    <location>
        <begin position="2293"/>
        <end position="2443"/>
    </location>
</feature>
<dbReference type="Gene3D" id="1.10.287.2620">
    <property type="match status" value="1"/>
</dbReference>
<dbReference type="InterPro" id="IPR043157">
    <property type="entry name" value="Dynein_AAA1S"/>
</dbReference>
<comment type="subcellular location">
    <subcellularLocation>
        <location evidence="1">Cytoplasm</location>
        <location evidence="1">Cytoskeleton</location>
        <location evidence="1">Cilium axoneme</location>
    </subcellularLocation>
</comment>
<dbReference type="FunFam" id="1.10.8.710:FF:000007">
    <property type="entry name" value="Putative dynein heavy chain"/>
    <property type="match status" value="1"/>
</dbReference>
<dbReference type="Proteomes" id="UP000751190">
    <property type="component" value="Unassembled WGS sequence"/>
</dbReference>
<feature type="region of interest" description="Disordered" evidence="16">
    <location>
        <begin position="649"/>
        <end position="695"/>
    </location>
</feature>
<dbReference type="SUPFAM" id="SSF117281">
    <property type="entry name" value="Kelch motif"/>
    <property type="match status" value="2"/>
</dbReference>
<evidence type="ECO:0000256" key="12">
    <source>
        <dbReference type="ARBA" id="ARBA00023212"/>
    </source>
</evidence>
<evidence type="ECO:0000256" key="2">
    <source>
        <dbReference type="ARBA" id="ARBA00008887"/>
    </source>
</evidence>
<dbReference type="Gene3D" id="3.40.50.300">
    <property type="entry name" value="P-loop containing nucleotide triphosphate hydrolases"/>
    <property type="match status" value="5"/>
</dbReference>
<dbReference type="InterPro" id="IPR041466">
    <property type="entry name" value="Dynein_AAA5_ext"/>
</dbReference>
<evidence type="ECO:0000256" key="4">
    <source>
        <dbReference type="ARBA" id="ARBA00022701"/>
    </source>
</evidence>
<dbReference type="InterPro" id="IPR014756">
    <property type="entry name" value="Ig_E-set"/>
</dbReference>
<keyword evidence="11" id="KW-0505">Motor protein</keyword>
<evidence type="ECO:0000256" key="1">
    <source>
        <dbReference type="ARBA" id="ARBA00004430"/>
    </source>
</evidence>
<dbReference type="GO" id="GO:0030286">
    <property type="term" value="C:dynein complex"/>
    <property type="evidence" value="ECO:0007669"/>
    <property type="project" value="UniProtKB-KW"/>
</dbReference>
<dbReference type="Pfam" id="PF03028">
    <property type="entry name" value="Dynein_heavy"/>
    <property type="match status" value="1"/>
</dbReference>
<dbReference type="InterPro" id="IPR017868">
    <property type="entry name" value="Filamin/ABP280_repeat-like"/>
</dbReference>
<keyword evidence="19" id="KW-1185">Reference proteome</keyword>
<dbReference type="OMA" id="MGCFTRK"/>
<dbReference type="Pfam" id="PF24681">
    <property type="entry name" value="Kelch_KLHDC2_KLHL20_DRC7"/>
    <property type="match status" value="1"/>
</dbReference>
<dbReference type="Pfam" id="PF00630">
    <property type="entry name" value="Filamin"/>
    <property type="match status" value="1"/>
</dbReference>
<keyword evidence="9 15" id="KW-0175">Coiled coil</keyword>
<dbReference type="Gene3D" id="1.10.472.130">
    <property type="match status" value="1"/>
</dbReference>
<reference evidence="18" key="1">
    <citation type="submission" date="2021-05" db="EMBL/GenBank/DDBJ databases">
        <title>The genome of the haptophyte Pavlova lutheri (Diacronema luteri, Pavlovales) - a model for lipid biosynthesis in eukaryotic algae.</title>
        <authorList>
            <person name="Hulatt C.J."/>
            <person name="Posewitz M.C."/>
        </authorList>
    </citation>
    <scope>NUCLEOTIDE SEQUENCE</scope>
    <source>
        <strain evidence="18">NIVA-4/92</strain>
    </source>
</reference>
<dbReference type="InterPro" id="IPR024317">
    <property type="entry name" value="Dynein_heavy_chain_D4_dom"/>
</dbReference>
<dbReference type="Pfam" id="PF08393">
    <property type="entry name" value="DHC_N2"/>
    <property type="match status" value="1"/>
</dbReference>
<proteinExistence type="inferred from homology"/>
<dbReference type="GO" id="GO:0007018">
    <property type="term" value="P:microtubule-based movement"/>
    <property type="evidence" value="ECO:0007669"/>
    <property type="project" value="InterPro"/>
</dbReference>
<dbReference type="InterPro" id="IPR043160">
    <property type="entry name" value="Dynein_C_barrel"/>
</dbReference>
<dbReference type="SUPFAM" id="SSF52540">
    <property type="entry name" value="P-loop containing nucleoside triphosphate hydrolases"/>
    <property type="match status" value="4"/>
</dbReference>
<dbReference type="Gene3D" id="1.20.1270.280">
    <property type="match status" value="1"/>
</dbReference>
<feature type="domain" description="AAA+ ATPase" evidence="17">
    <location>
        <begin position="2636"/>
        <end position="2774"/>
    </location>
</feature>
<dbReference type="GO" id="GO:0005524">
    <property type="term" value="F:ATP binding"/>
    <property type="evidence" value="ECO:0007669"/>
    <property type="project" value="UniProtKB-KW"/>
</dbReference>
<evidence type="ECO:0000256" key="14">
    <source>
        <dbReference type="PROSITE-ProRule" id="PRU00087"/>
    </source>
</evidence>
<dbReference type="Pfam" id="PF12775">
    <property type="entry name" value="AAA_7"/>
    <property type="match status" value="1"/>
</dbReference>
<dbReference type="Gene3D" id="3.20.180.20">
    <property type="entry name" value="Dynein heavy chain, N-terminal domain 2"/>
    <property type="match status" value="1"/>
</dbReference>
<dbReference type="InterPro" id="IPR003593">
    <property type="entry name" value="AAA+_ATPase"/>
</dbReference>
<dbReference type="Gene3D" id="1.10.8.720">
    <property type="entry name" value="Region D6 of dynein motor"/>
    <property type="match status" value="1"/>
</dbReference>
<dbReference type="Pfam" id="PF18199">
    <property type="entry name" value="Dynein_C"/>
    <property type="match status" value="1"/>
</dbReference>
<sequence length="4375" mass="478666">MAPPRVGAPSRSGEVAWSSPTAHGDLPSARSGHSLTIVNDGRTHSHCYLFGGCGVTPENRGGCFNDMYVLSLSDPASPAWERPPVGGEPPLARWRHTATLLPDNTSIFIFGGQAAGRRFNDTHVFNTETREWVPRDIAGTPPIPRSHHTTTLVEFDEGDDGFAEKKLFVIGGYGGAGLSRDFLMDVHALDLDTWSWSKIERIKGTPPRARADHTVCVAGSRLLLMGGRGQPTKGHDGHFDDVHVLDLLEQEWQRPFGYAAHDGRAAAFAPLPTPLWNHAAVAIESVPSFKVFVFGGQRGMLVYSNALSVLDTSRMHWVSTVAVGAAPSAREDCAVAYDTKTCNVVFFGGWAQGWLSDLWLLNVAGVVGPPYAVTAVSPATGPITGNTPITISCLNMPADAGDELVVKFTDGKREALVPGKFVSPTCVTCNTPSFEKHGALDVNVRVSAGSAGFTVNKCAFLFYVNTRAAKCTAFGPAIFRRRALVGTQVVLVMQAKDSAGKNRNSGGDAIRVSVSGPNVGPIAEPVVRDSADGRYAISCRAPSAGTYVVDVLVDENAFDDDDDYIRIRGAPFIIEFTPAWADVRMAGAAPPQPATRMFAWAGNGNAEALLCALPANALETADVELIDDELGVPRRRVAAGGGAAAAAALASSGPGTPRVAGGAAGGGATPRSVGRLTPRGAGGGAGAPTRATSELLAETPPTQVWTLNARSWTWGVAPAADVPVIVADFQKRQREMSAACRRLGLSAEFALALSAPHVLANFAALGVGGALSGEAPSSRRHFAAWVGGLGGAEPKVWIYGGESSEGYAYDDLYELCREPDADAWVWRCVYAAELDQLLTIGRVVLIVGPTAISMRASALTSAFEAVSTLDIRALLSAASDSRTKLYDGALAAEVDAKVGELARLVRDFTSVLAQPVAPDDFAALRAVMARLLSVRTEGEALEHALDQLRDAIGFLDLPNGSAPATELLRLDADWREVKHQAPAVRKALKPMQDAEGARILAEISELKSVADEYRASFLAKPVFVPGLGPTEVYVQIDGMHASLSELEAKVAEMADIAAVFELGEAMTDVQAIAVGCRADLVAIKRLWDFAQYVRATIEEWRETRWSEVDIGPIESEAKLFLKALRAQDARARAFGAYADIEALIKQLLVTLPCVADLRSPCMRERHWAQLAEITGVQLQITDAFRLADLLQLRLHEYIDDVGHVIDRALKEDKTEADLLKLDAVWQSVQFEAEVHEPTGVSFLHMRDEDFECLEENQLLVQGMLASKYLATFEPQVREWHAKLGAIAGVYALLSGMQRKWAYLQTLFIGSDEVIRELPADAEQFVGIDKQFRAQLEALGGAPNVASACAADGVREALERGSAGLERCEKSLVDFLEAKRRLFPRFYFVSTSMLIEMLSRGNQPARVVQHIAALMHAVRSVQVDAFAPGGGETGPIDVTAVATSADVISLTSAEGEVLTFAHADGQRPKLGGKVEAYLAALIDATRAELRVQLLRAHDDLQQRRRNEWLFNHIAQVVLLTTQLTWTARTEDSINRVAAGLSAALAEYCGQQRAELAELIALVQRELGSNDRRKVMSLITLETHSRDVNAKLLADGVRSSTDFAWAAQLRTKMRRAARAPTADVDEDVWVLLCDAEFRYSFEYLGNAQRLVITPLTDRVYITATQACHLVLGCAPAGPAGTGKTETTKDLAAQLGKAIYVVNCGPEMDHRTMGDIFKGLASAGAWGCFDEFNRLLAEVLSVCSLQYKAVLDALRARADAYAMDGVRYSLSPYGCMAFITMNPGYLGRTELPESLKVLFRPVTVMVADMQVIIENFLMAEGYTDATALASKFFTLYRLLLDLLSKQRHYDWGLRAVKSVLVVAGSFKRAEPTQTEVGLLMRALRDFNLPKIVDDDVVIFLGLLRDLFRDVYDSMPRKRDRAFEEVVRAVMSERGLQPTETFIQNVVDLQDLLDTRHSVFCLASSGCNKTAAWETLAKAWTRGGKRGETTYTDINPKAVTTVELYGYVNMATREWKDGLLSKTMREMAEAEDSDPKWIILDGDLDANWIENMNSVMDDNKLLTLASNERIRLKPNMRLIFEIRDLDYATPATVTRAGILYISEAYQWASFVGSWVEKRKRDEIATGRVQRDSAEARAEQLLALFESYCRPTLAELRLNFRHPLPVLDFALVQSLCHMLDGVLDGADSDPSGAAAKLEMRFVFAAVWAFGGTLSSAGGLDYRRLFSKWWKDTWKEVKFPPRGEVFDFFVARDKAEWREWSDVVPQLSVDAGSISASAVTVPTTESVAVTFWLSQLVEKRHPAMLVGSAGCGKTAIINGLLRSLDDSYMTTTVNVNYFTNAALFQRILEAPLEKKSGRNYGPPGSANLVYFVDDLNLAALDKYNTASNISLMRQLIGYGHVYDVSKLVPRNFLNTQYLAAMNPTAGSCVVNPRLQRLFATFTVGFPSAESLTTIFSTFMLAHVTATAPHVLEVAKKVVQAALQLHKRVASTFRKSARTPHYEFNLRHVSAVVKGMLMARGDEIADPLALVQLWLHESERVYGDRLVDAADLKRYKDIALEQQRRHFKEFSPTLAFAEPLVFAHFARSVGESRYAKVESFAALSKMLEASLDEYNETNARMDLVLFDDAMRHVCRISRIIEAPGGHALLVGVGGSGKQSLMRLAAFASGCAVVQLAISATYGANELKHDLQLMFRRCGVKGDAVLFALTDQQIVDERFLVYINDLLSAGEIPGLFPPEDVDEIVGQVRPILKRTGRADGKAECWAHFLSRVRDNLHVALSFSPVGDAMSTRTRRFPALINCVTIDWFQPWPEEALLSVSKHFLAKVDLGSDATRASVTNFMPFSFIAVNALSARYLAQERRYNWTTPRSFLELIQLFTAMLAKRRQQMDDQIRRCQSGVHKLQATAESVLGLEAQLQSKQHEVEEKRAQCDALVPQMAEQKERAAVESRAAAAVAEQAAEKEVAVAQMKRKIDAELEAAQPALLKAAGALEALNRKELGELRSLPKPPAGIEDITAAVIHMLADGSRKPDTSWKAAAVLMKDLNQFMADLGAFRERIDAGGVPKQNFKNIRPLLEKEWFNVDAMRAKSAVAAGLCEWVLNITEYYDLNENAEPVRQAAQRAEAELASAIEAKERALAKSARAESQVRELTIAYEAALSEKDAVIAEGELCARKLTFAQRLMASLGSEGERWRGAIISLNDDYEKLVGDALLAAAFVSYAGCFNKRFRQMLVGGTFLPYLQAPKREVQMSDSADPLSVLTTDAEVMQWSSDNLPTDRASVENGAIVVNSARWPLMIDPQLQGITWIKRREEKNGVTTVRHDSKEMLRAVGRAMASGKPLVVEAVGEAVDAALAPLLARRTLRRGTASFIKLGDKEVDLEPTFRLFLQTRLTNPHYPPEVHAETTIVNFMVTEAGLEDQLLALTVSKERPDLEEQRLVLIHEQNGYRLKIKALEESILAQLATAEGDILENVTLIENLEASKRVATSVAEKVVISEHTELTINQARDTYRRVAARGALVFSLLSELPMLHSFFHHSLNAFIAVYERAVTGQKRKFKLSESSLLKQIMPNLKEKPRRAATAWDKVDTRKTVATSMNAEQLEERVASLIASITYGVFAYARRGLFESHKLIVATQLLLKVMRAEGELVEAEYELLVAQRRSAPAANSLEAKVPEQLTEAQWGAVLALRELEQFRSLPDDLDTSGPLWRDWIASSQPEERDAPQEWAKLTRMQHLLLVKALRPDRVIAGLRALISARLGERFVNEEPHALLDSFGDSTSSTPLLFILFPGADPGAEIEALGHEVGFTAENGRYVSISMGQGQEAHAEAALARFAEAGGWVFLQNVHLMQAWLPKLEKLLEACAEDGHSDFRCFLSAEPPHDASLRTIPESILQSAIKVANEPPTDVKANMRVALATIGERAFEGSAKPEQFKPILFALAFFHALVLGRRRFGSLGFSRAYPFSAGDFAVCAHVLGNYLEAKDAVPWSDLRYIVGDIMYGGHVTDSWDRRCTGAYLEALLTPRLLEQKGEFIMAPGLKAFAQGTFNDARAHVADRMPSESPVLFGLHANAELGQVIAQADHTFAAILELSGVGGGAGGGSGGAAAAREGKVLQVLTELSVKLPNKRPINEIKAKVVDRGSPFTVFLLQEVERLNALLVTVRSQLAELELGLTGALNVSDAMDALSACLFANTVPPSWLAACGQSGPTGSYNRKGLVPWFSDMVQRDKHLLDWAKDPNKLPPSVWIAGLYNPMGYVTACLQMTARSKGLPLDSMTIVTTCMAFTHEQAMEQPEEGTYCHGFFLEGARWDVDSGCVMPALPKALHAPMPVIHIRGATSRAGQKPASGVYSCPVYTTKVRGPTFQFAALLPTSVPAVTWVLAGVCMLMQAD</sequence>
<dbReference type="Gene3D" id="1.20.58.1120">
    <property type="match status" value="1"/>
</dbReference>
<accession>A0A8J5XMB6</accession>
<dbReference type="InterPro" id="IPR024743">
    <property type="entry name" value="Dynein_HC_stalk"/>
</dbReference>
<dbReference type="Pfam" id="PF17857">
    <property type="entry name" value="AAA_lid_1"/>
    <property type="match status" value="1"/>
</dbReference>
<dbReference type="Pfam" id="PF12781">
    <property type="entry name" value="AAA_9"/>
    <property type="match status" value="1"/>
</dbReference>
<dbReference type="InterPro" id="IPR027417">
    <property type="entry name" value="P-loop_NTPase"/>
</dbReference>
<dbReference type="FunFam" id="3.40.50.300:FF:000063">
    <property type="entry name" value="dynein heavy chain 6, axonemal"/>
    <property type="match status" value="1"/>
</dbReference>
<evidence type="ECO:0000256" key="7">
    <source>
        <dbReference type="ARBA" id="ARBA00022840"/>
    </source>
</evidence>
<dbReference type="InterPro" id="IPR042228">
    <property type="entry name" value="Dynein_linker_3"/>
</dbReference>
<dbReference type="InterPro" id="IPR042222">
    <property type="entry name" value="Dynein_2_N"/>
</dbReference>
<dbReference type="FunFam" id="3.40.50.300:FF:002141">
    <property type="entry name" value="Dynein heavy chain"/>
    <property type="match status" value="1"/>
</dbReference>
<evidence type="ECO:0000313" key="19">
    <source>
        <dbReference type="Proteomes" id="UP000751190"/>
    </source>
</evidence>
<dbReference type="InterPro" id="IPR035699">
    <property type="entry name" value="AAA_6"/>
</dbReference>
<keyword evidence="13" id="KW-0966">Cell projection</keyword>
<evidence type="ECO:0000256" key="13">
    <source>
        <dbReference type="ARBA" id="ARBA00023273"/>
    </source>
</evidence>
<dbReference type="Gene3D" id="1.20.920.20">
    <property type="match status" value="1"/>
</dbReference>
<dbReference type="InterPro" id="IPR002909">
    <property type="entry name" value="IPT_dom"/>
</dbReference>
<keyword evidence="5" id="KW-0677">Repeat</keyword>
<dbReference type="InterPro" id="IPR013602">
    <property type="entry name" value="Dynein_heavy_linker"/>
</dbReference>
<evidence type="ECO:0000256" key="11">
    <source>
        <dbReference type="ARBA" id="ARBA00023175"/>
    </source>
</evidence>
<dbReference type="Gene3D" id="1.10.8.1220">
    <property type="match status" value="1"/>
</dbReference>
<keyword evidence="7" id="KW-0067">ATP-binding</keyword>
<dbReference type="InterPro" id="IPR041228">
    <property type="entry name" value="Dynein_C"/>
</dbReference>
<dbReference type="PANTHER" id="PTHR45703:SF8">
    <property type="entry name" value="DYNEINS HEAVY CHAIN"/>
    <property type="match status" value="1"/>
</dbReference>
<evidence type="ECO:0000313" key="18">
    <source>
        <dbReference type="EMBL" id="KAG8467593.1"/>
    </source>
</evidence>
<dbReference type="Pfam" id="PF12777">
    <property type="entry name" value="MT"/>
    <property type="match status" value="1"/>
</dbReference>
<comment type="similarity">
    <text evidence="2">Belongs to the dynein heavy chain family.</text>
</comment>
<dbReference type="InterPro" id="IPR041589">
    <property type="entry name" value="DNAH3_AAA_lid_1"/>
</dbReference>
<dbReference type="InterPro" id="IPR042219">
    <property type="entry name" value="AAA_lid_11_sf"/>
</dbReference>
<dbReference type="Gene3D" id="1.10.8.710">
    <property type="match status" value="1"/>
</dbReference>
<dbReference type="EMBL" id="JAGTXO010000005">
    <property type="protein sequence ID" value="KAG8467593.1"/>
    <property type="molecule type" value="Genomic_DNA"/>
</dbReference>
<dbReference type="FunFam" id="3.10.490.20:FF:000009">
    <property type="entry name" value="Dynein heavy chain 4"/>
    <property type="match status" value="1"/>
</dbReference>
<dbReference type="Pfam" id="PF01833">
    <property type="entry name" value="TIG"/>
    <property type="match status" value="1"/>
</dbReference>
<evidence type="ECO:0000256" key="9">
    <source>
        <dbReference type="ARBA" id="ARBA00023054"/>
    </source>
</evidence>
<dbReference type="Gene3D" id="3.10.490.20">
    <property type="match status" value="1"/>
</dbReference>
<keyword evidence="12" id="KW-0206">Cytoskeleton</keyword>
<dbReference type="CDD" id="cd00102">
    <property type="entry name" value="IPT"/>
    <property type="match status" value="1"/>
</dbReference>
<dbReference type="InterPro" id="IPR001298">
    <property type="entry name" value="Filamin/ABP280_rpt"/>
</dbReference>
<evidence type="ECO:0000256" key="6">
    <source>
        <dbReference type="ARBA" id="ARBA00022741"/>
    </source>
</evidence>
<evidence type="ECO:0000256" key="8">
    <source>
        <dbReference type="ARBA" id="ARBA00023017"/>
    </source>
</evidence>
<dbReference type="Pfam" id="PF17852">
    <property type="entry name" value="Dynein_AAA_lid"/>
    <property type="match status" value="1"/>
</dbReference>
<dbReference type="Gene3D" id="1.20.920.30">
    <property type="match status" value="1"/>
</dbReference>
<dbReference type="GO" id="GO:0005874">
    <property type="term" value="C:microtubule"/>
    <property type="evidence" value="ECO:0007669"/>
    <property type="project" value="UniProtKB-KW"/>
</dbReference>
<dbReference type="Gene3D" id="1.20.140.100">
    <property type="entry name" value="Dynein heavy chain, N-terminal domain 2"/>
    <property type="match status" value="1"/>
</dbReference>
<dbReference type="SUPFAM" id="SSF81296">
    <property type="entry name" value="E set domains"/>
    <property type="match status" value="2"/>
</dbReference>
<evidence type="ECO:0000256" key="5">
    <source>
        <dbReference type="ARBA" id="ARBA00022737"/>
    </source>
</evidence>
<organism evidence="18 19">
    <name type="scientific">Diacronema lutheri</name>
    <name type="common">Unicellular marine alga</name>
    <name type="synonym">Monochrysis lutheri</name>
    <dbReference type="NCBI Taxonomy" id="2081491"/>
    <lineage>
        <taxon>Eukaryota</taxon>
        <taxon>Haptista</taxon>
        <taxon>Haptophyta</taxon>
        <taxon>Pavlovophyceae</taxon>
        <taxon>Pavlovales</taxon>
        <taxon>Pavlovaceae</taxon>
        <taxon>Diacronema</taxon>
    </lineage>
</organism>
<protein>
    <recommendedName>
        <fullName evidence="17">AAA+ ATPase domain-containing protein</fullName>
    </recommendedName>
</protein>
<dbReference type="FunFam" id="3.40.50.300:FF:001275">
    <property type="entry name" value="Dynein heavy chain, putative"/>
    <property type="match status" value="1"/>
</dbReference>
<dbReference type="GO" id="GO:0045505">
    <property type="term" value="F:dynein intermediate chain binding"/>
    <property type="evidence" value="ECO:0007669"/>
    <property type="project" value="InterPro"/>
</dbReference>
<evidence type="ECO:0000256" key="3">
    <source>
        <dbReference type="ARBA" id="ARBA00022490"/>
    </source>
</evidence>
<dbReference type="InterPro" id="IPR013783">
    <property type="entry name" value="Ig-like_fold"/>
</dbReference>
<dbReference type="Pfam" id="PF12780">
    <property type="entry name" value="AAA_8"/>
    <property type="match status" value="1"/>
</dbReference>
<keyword evidence="3" id="KW-0963">Cytoplasm</keyword>
<dbReference type="PROSITE" id="PS50194">
    <property type="entry name" value="FILAMIN_REPEAT"/>
    <property type="match status" value="1"/>
</dbReference>
<feature type="repeat" description="Filamin" evidence="14">
    <location>
        <begin position="463"/>
        <end position="576"/>
    </location>
</feature>
<dbReference type="SMART" id="SM00557">
    <property type="entry name" value="IG_FLMN"/>
    <property type="match status" value="1"/>
</dbReference>
<keyword evidence="6" id="KW-0547">Nucleotide-binding</keyword>
<dbReference type="InterPro" id="IPR035706">
    <property type="entry name" value="AAA_9"/>
</dbReference>
<gene>
    <name evidence="18" type="ORF">KFE25_006645</name>
</gene>
<keyword evidence="4" id="KW-0493">Microtubule</keyword>
<dbReference type="FunFam" id="3.40.50.300:FF:000049">
    <property type="entry name" value="Dynein, axonemal, heavy chain 5"/>
    <property type="match status" value="1"/>
</dbReference>
<comment type="caution">
    <text evidence="18">The sequence shown here is derived from an EMBL/GenBank/DDBJ whole genome shotgun (WGS) entry which is preliminary data.</text>
</comment>
<dbReference type="Gene3D" id="2.60.40.10">
    <property type="entry name" value="Immunoglobulins"/>
    <property type="match status" value="2"/>
</dbReference>
<dbReference type="InterPro" id="IPR004273">
    <property type="entry name" value="Dynein_heavy_D6_P-loop"/>
</dbReference>
<feature type="coiled-coil region" evidence="15">
    <location>
        <begin position="3111"/>
        <end position="3145"/>
    </location>
</feature>
<dbReference type="OrthoDB" id="10251809at2759"/>
<dbReference type="Pfam" id="PF12774">
    <property type="entry name" value="AAA_6"/>
    <property type="match status" value="1"/>
</dbReference>
<evidence type="ECO:0000256" key="16">
    <source>
        <dbReference type="SAM" id="MobiDB-lite"/>
    </source>
</evidence>
<evidence type="ECO:0000259" key="17">
    <source>
        <dbReference type="SMART" id="SM00382"/>
    </source>
</evidence>
<dbReference type="Pfam" id="PF18198">
    <property type="entry name" value="AAA_lid_11"/>
    <property type="match status" value="1"/>
</dbReference>
<feature type="region of interest" description="Disordered" evidence="16">
    <location>
        <begin position="1"/>
        <end position="30"/>
    </location>
</feature>
<dbReference type="GO" id="GO:0051959">
    <property type="term" value="F:dynein light intermediate chain binding"/>
    <property type="evidence" value="ECO:0007669"/>
    <property type="project" value="InterPro"/>
</dbReference>
<dbReference type="GO" id="GO:0008569">
    <property type="term" value="F:minus-end-directed microtubule motor activity"/>
    <property type="evidence" value="ECO:0007669"/>
    <property type="project" value="InterPro"/>
</dbReference>
<dbReference type="InterPro" id="IPR015915">
    <property type="entry name" value="Kelch-typ_b-propeller"/>
</dbReference>
<name>A0A8J5XMB6_DIALT</name>
<evidence type="ECO:0000256" key="10">
    <source>
        <dbReference type="ARBA" id="ARBA00023069"/>
    </source>
</evidence>
<dbReference type="InterPro" id="IPR026983">
    <property type="entry name" value="DHC"/>
</dbReference>
<dbReference type="SMART" id="SM00382">
    <property type="entry name" value="AAA"/>
    <property type="match status" value="3"/>
</dbReference>
<keyword evidence="8" id="KW-0243">Dynein</keyword>
<evidence type="ECO:0000256" key="15">
    <source>
        <dbReference type="SAM" id="Coils"/>
    </source>
</evidence>
<dbReference type="Gene3D" id="6.10.140.1060">
    <property type="match status" value="1"/>
</dbReference>
<dbReference type="GO" id="GO:0005930">
    <property type="term" value="C:axoneme"/>
    <property type="evidence" value="ECO:0007669"/>
    <property type="project" value="UniProtKB-SubCell"/>
</dbReference>
<feature type="domain" description="AAA+ ATPase" evidence="17">
    <location>
        <begin position="1667"/>
        <end position="1814"/>
    </location>
</feature>
<dbReference type="Gene3D" id="2.120.10.80">
    <property type="entry name" value="Kelch-type beta propeller"/>
    <property type="match status" value="2"/>
</dbReference>
<dbReference type="InterPro" id="IPR041658">
    <property type="entry name" value="AAA_lid_11"/>
</dbReference>
<dbReference type="PANTHER" id="PTHR45703">
    <property type="entry name" value="DYNEIN HEAVY CHAIN"/>
    <property type="match status" value="1"/>
</dbReference>